<dbReference type="Pfam" id="PF04715">
    <property type="entry name" value="Anth_synt_I_N"/>
    <property type="match status" value="1"/>
</dbReference>
<dbReference type="AlphaFoldDB" id="A0A3L7ADC9"/>
<dbReference type="GO" id="GO:0009396">
    <property type="term" value="P:folic acid-containing compound biosynthetic process"/>
    <property type="evidence" value="ECO:0007669"/>
    <property type="project" value="InterPro"/>
</dbReference>
<feature type="domain" description="Chorismate-utilising enzyme C-terminal" evidence="3">
    <location>
        <begin position="198"/>
        <end position="451"/>
    </location>
</feature>
<dbReference type="Gene3D" id="3.60.120.10">
    <property type="entry name" value="Anthranilate synthase"/>
    <property type="match status" value="1"/>
</dbReference>
<protein>
    <recommendedName>
        <fullName evidence="1">aminodeoxychorismate synthase</fullName>
        <ecNumber evidence="1">2.6.1.85</ecNumber>
    </recommendedName>
</protein>
<dbReference type="PANTHER" id="PTHR11236:SF50">
    <property type="entry name" value="AMINODEOXYCHORISMATE SYNTHASE COMPONENT 1"/>
    <property type="match status" value="1"/>
</dbReference>
<dbReference type="InterPro" id="IPR005801">
    <property type="entry name" value="ADC_synthase"/>
</dbReference>
<evidence type="ECO:0000313" key="6">
    <source>
        <dbReference type="Proteomes" id="UP000269692"/>
    </source>
</evidence>
<dbReference type="Pfam" id="PF00425">
    <property type="entry name" value="Chorismate_bind"/>
    <property type="match status" value="1"/>
</dbReference>
<dbReference type="SUPFAM" id="SSF56322">
    <property type="entry name" value="ADC synthase"/>
    <property type="match status" value="1"/>
</dbReference>
<comment type="caution">
    <text evidence="5">The sequence shown here is derived from an EMBL/GenBank/DDBJ whole genome shotgun (WGS) entry which is preliminary data.</text>
</comment>
<dbReference type="Proteomes" id="UP000269692">
    <property type="component" value="Unassembled WGS sequence"/>
</dbReference>
<dbReference type="NCBIfam" id="TIGR00553">
    <property type="entry name" value="pabB"/>
    <property type="match status" value="1"/>
</dbReference>
<evidence type="ECO:0000313" key="5">
    <source>
        <dbReference type="EMBL" id="RLP78383.1"/>
    </source>
</evidence>
<dbReference type="PANTHER" id="PTHR11236">
    <property type="entry name" value="AMINOBENZOATE/ANTHRANILATE SYNTHASE"/>
    <property type="match status" value="1"/>
</dbReference>
<keyword evidence="2 5" id="KW-0808">Transferase</keyword>
<evidence type="ECO:0000259" key="3">
    <source>
        <dbReference type="Pfam" id="PF00425"/>
    </source>
</evidence>
<evidence type="ECO:0000256" key="1">
    <source>
        <dbReference type="ARBA" id="ARBA00013139"/>
    </source>
</evidence>
<feature type="domain" description="Anthranilate synthase component I N-terminal" evidence="4">
    <location>
        <begin position="11"/>
        <end position="142"/>
    </location>
</feature>
<dbReference type="OrthoDB" id="9803598at2"/>
<dbReference type="EC" id="2.6.1.85" evidence="1"/>
<dbReference type="InterPro" id="IPR005802">
    <property type="entry name" value="ADC_synth_comp_1"/>
</dbReference>
<keyword evidence="6" id="KW-1185">Reference proteome</keyword>
<evidence type="ECO:0000259" key="4">
    <source>
        <dbReference type="Pfam" id="PF04715"/>
    </source>
</evidence>
<keyword evidence="5" id="KW-0032">Aminotransferase</keyword>
<name>A0A3L7ADC9_9HYPH</name>
<proteinExistence type="predicted"/>
<organism evidence="5 6">
    <name type="scientific">Xanthobacter tagetidis</name>
    <dbReference type="NCBI Taxonomy" id="60216"/>
    <lineage>
        <taxon>Bacteria</taxon>
        <taxon>Pseudomonadati</taxon>
        <taxon>Pseudomonadota</taxon>
        <taxon>Alphaproteobacteria</taxon>
        <taxon>Hyphomicrobiales</taxon>
        <taxon>Xanthobacteraceae</taxon>
        <taxon>Xanthobacter</taxon>
    </lineage>
</organism>
<dbReference type="GO" id="GO:0000162">
    <property type="term" value="P:L-tryptophan biosynthetic process"/>
    <property type="evidence" value="ECO:0007669"/>
    <property type="project" value="TreeGrafter"/>
</dbReference>
<dbReference type="InterPro" id="IPR015890">
    <property type="entry name" value="Chorismate_C"/>
</dbReference>
<dbReference type="PRINTS" id="PR00095">
    <property type="entry name" value="ANTSNTHASEI"/>
</dbReference>
<accession>A0A3L7ADC9</accession>
<evidence type="ECO:0000256" key="2">
    <source>
        <dbReference type="ARBA" id="ARBA00022679"/>
    </source>
</evidence>
<sequence>MHVIAFPYGEALAAFSAVADDPFCAFLDSAAAGDPRARWSYIATDPFALITADAAGTRVDGRPVPHDPFSALEAALAAQAGDDLSGPAPFRTGAVGFLGYELGRHLERLPVPHALGPAVPEMAFGLYDVIAAFDHAERRAFILSSGRPEADPAARQARAQARGRWLCDRLARAPAAPPAPDWRARGRFAPERPRAAVEQAVGRVIDYIRAGDIFQANLTHRMAADVPDGLGDLELYLRLRASSPAPFAAFLRCGPGLSVMSASPERFLSLAPDGLVETRPIKGTRPRGADPAADAAMARALIASAKDRAENLMIVDLMRNDLGRVSRTGSVRVPVLCGLETFASVHHLVSVVESTLKPGLGPVDLLRACFPGGSITGAPKIRAMEIIHELESAPRGVYCGAVAWIGFDGAMDSSIVIRTITRAGGTLLAQAGGGIVADSDPAAEYEESLVKLAPLLRALSGEDR</sequence>
<dbReference type="InterPro" id="IPR006805">
    <property type="entry name" value="Anth_synth_I_N"/>
</dbReference>
<gene>
    <name evidence="5" type="primary">pabB</name>
    <name evidence="5" type="ORF">D9R14_11275</name>
</gene>
<dbReference type="InterPro" id="IPR019999">
    <property type="entry name" value="Anth_synth_I-like"/>
</dbReference>
<dbReference type="RefSeq" id="WP_121623436.1">
    <property type="nucleotide sequence ID" value="NZ_JACIIW010000001.1"/>
</dbReference>
<dbReference type="EMBL" id="RCTF01000008">
    <property type="protein sequence ID" value="RLP78383.1"/>
    <property type="molecule type" value="Genomic_DNA"/>
</dbReference>
<reference evidence="5 6" key="1">
    <citation type="submission" date="2018-10" db="EMBL/GenBank/DDBJ databases">
        <title>Xanthobacter tagetidis genome sequencing and assembly.</title>
        <authorList>
            <person name="Maclea K.S."/>
            <person name="Goen A.E."/>
            <person name="Fatima S.A."/>
        </authorList>
    </citation>
    <scope>NUCLEOTIDE SEQUENCE [LARGE SCALE GENOMIC DNA]</scope>
    <source>
        <strain evidence="5 6">ATCC 700314</strain>
    </source>
</reference>
<dbReference type="GO" id="GO:0046820">
    <property type="term" value="F:4-amino-4-deoxychorismate synthase activity"/>
    <property type="evidence" value="ECO:0007669"/>
    <property type="project" value="UniProtKB-EC"/>
</dbReference>